<dbReference type="OrthoDB" id="4226566at2"/>
<dbReference type="GeneID" id="55660383"/>
<evidence type="ECO:0000313" key="3">
    <source>
        <dbReference type="Proteomes" id="UP000244201"/>
    </source>
</evidence>
<dbReference type="AlphaFoldDB" id="A0A2R4TBR9"/>
<sequence length="141" mass="14438">MVTAWSSSRMSRARSSAGPLRMLWVAMMLFAFVYAHGVSAEGVIGHLDASATVHTAAAIDGHAVEDVPVDHHGGGHGPSHPAQECVPGQPQQTPALDAPSACALVEERISPSGPPAAVAFGDVASAKQLPSTSIRATVLQV</sequence>
<protein>
    <submittedName>
        <fullName evidence="2">Uncharacterized protein</fullName>
    </submittedName>
</protein>
<dbReference type="Proteomes" id="UP000244201">
    <property type="component" value="Chromosome"/>
</dbReference>
<name>A0A2R4TBR9_9ACTN</name>
<organism evidence="2 3">
    <name type="scientific">Streptomyces lunaelactis</name>
    <dbReference type="NCBI Taxonomy" id="1535768"/>
    <lineage>
        <taxon>Bacteria</taxon>
        <taxon>Bacillati</taxon>
        <taxon>Actinomycetota</taxon>
        <taxon>Actinomycetes</taxon>
        <taxon>Kitasatosporales</taxon>
        <taxon>Streptomycetaceae</taxon>
        <taxon>Streptomyces</taxon>
    </lineage>
</organism>
<keyword evidence="3" id="KW-1185">Reference proteome</keyword>
<dbReference type="KEGG" id="slk:SLUN_34595"/>
<evidence type="ECO:0000313" key="2">
    <source>
        <dbReference type="EMBL" id="AVZ76580.1"/>
    </source>
</evidence>
<reference evidence="2 3" key="1">
    <citation type="submission" date="2018-01" db="EMBL/GenBank/DDBJ databases">
        <title>Complete genome sequence of Streptomyces lunaelactis MM109T, a Ferroverdin A producer isolated from cave moonmilk deposits.</title>
        <authorList>
            <person name="Naome A."/>
            <person name="Martinet L."/>
            <person name="Maciejewska M."/>
            <person name="Anderssen S."/>
            <person name="Adam D."/>
            <person name="Tenconi E."/>
            <person name="Deflandre B."/>
            <person name="Arguelles-Arias A."/>
            <person name="Calusinska M."/>
            <person name="Copieters W."/>
            <person name="Karim L."/>
            <person name="Hanikenne M."/>
            <person name="Baurain D."/>
            <person name="van Wezel G."/>
            <person name="Smargiasso N."/>
            <person name="de Pauw E."/>
            <person name="Delfosse P."/>
            <person name="Rigali S."/>
        </authorList>
    </citation>
    <scope>NUCLEOTIDE SEQUENCE [LARGE SCALE GENOMIC DNA]</scope>
    <source>
        <strain evidence="2 3">MM109</strain>
    </source>
</reference>
<evidence type="ECO:0000256" key="1">
    <source>
        <dbReference type="SAM" id="MobiDB-lite"/>
    </source>
</evidence>
<dbReference type="RefSeq" id="WP_108153869.1">
    <property type="nucleotide sequence ID" value="NZ_CP026304.1"/>
</dbReference>
<feature type="region of interest" description="Disordered" evidence="1">
    <location>
        <begin position="70"/>
        <end position="96"/>
    </location>
</feature>
<proteinExistence type="predicted"/>
<dbReference type="EMBL" id="CP026304">
    <property type="protein sequence ID" value="AVZ76580.1"/>
    <property type="molecule type" value="Genomic_DNA"/>
</dbReference>
<gene>
    <name evidence="2" type="ORF">SLUN_34595</name>
</gene>
<accession>A0A2R4TBR9</accession>